<protein>
    <submittedName>
        <fullName evidence="1">Uncharacterized protein</fullName>
    </submittedName>
</protein>
<evidence type="ECO:0000313" key="2">
    <source>
        <dbReference type="Proteomes" id="UP000019197"/>
    </source>
</evidence>
<dbReference type="Proteomes" id="UP000019197">
    <property type="component" value="Unassembled WGS sequence"/>
</dbReference>
<organism evidence="1 2">
    <name type="scientific">Xenorhabdus cabanillasii JM26</name>
    <dbReference type="NCBI Taxonomy" id="1427517"/>
    <lineage>
        <taxon>Bacteria</taxon>
        <taxon>Pseudomonadati</taxon>
        <taxon>Pseudomonadota</taxon>
        <taxon>Gammaproteobacteria</taxon>
        <taxon>Enterobacterales</taxon>
        <taxon>Morganellaceae</taxon>
        <taxon>Xenorhabdus</taxon>
    </lineage>
</organism>
<accession>W1ISF6</accession>
<reference evidence="1 2" key="1">
    <citation type="submission" date="2013-11" db="EMBL/GenBank/DDBJ databases">
        <title>Draft genome sequence and annotation of the entomopathogenic bacterium, Xenorhabdus cabanillasi strain JM26.</title>
        <authorList>
            <person name="Gualtieri M."/>
            <person name="Ogier J.C."/>
            <person name="Pages S."/>
            <person name="Givaudan A."/>
            <person name="Gaudriault S."/>
        </authorList>
    </citation>
    <scope>NUCLEOTIDE SEQUENCE [LARGE SCALE GENOMIC DNA]</scope>
    <source>
        <strain evidence="1 2">JM26</strain>
    </source>
</reference>
<dbReference type="EMBL" id="CBXE010000047">
    <property type="protein sequence ID" value="CDL80165.1"/>
    <property type="molecule type" value="Genomic_DNA"/>
</dbReference>
<dbReference type="AlphaFoldDB" id="W1ISF6"/>
<evidence type="ECO:0000313" key="1">
    <source>
        <dbReference type="EMBL" id="CDL80165.1"/>
    </source>
</evidence>
<sequence>MIKREINIILLLQFYSPPIYCVSGRFTATSSQRVFSHLEGIVLSTIRKGNYR</sequence>
<proteinExistence type="predicted"/>
<comment type="caution">
    <text evidence="1">The sequence shown here is derived from an EMBL/GenBank/DDBJ whole genome shotgun (WGS) entry which is preliminary data.</text>
</comment>
<gene>
    <name evidence="1" type="ORF">XCR1_1400011</name>
</gene>
<name>W1ISF6_9GAMM</name>